<dbReference type="InterPro" id="IPR000073">
    <property type="entry name" value="AB_hydrolase_1"/>
</dbReference>
<name>A0AA86IYX6_9BURK</name>
<evidence type="ECO:0000313" key="2">
    <source>
        <dbReference type="EMBL" id="BET26134.1"/>
    </source>
</evidence>
<organism evidence="2 3">
    <name type="scientific">Limnobacter thiooxidans</name>
    <dbReference type="NCBI Taxonomy" id="131080"/>
    <lineage>
        <taxon>Bacteria</taxon>
        <taxon>Pseudomonadati</taxon>
        <taxon>Pseudomonadota</taxon>
        <taxon>Betaproteobacteria</taxon>
        <taxon>Burkholderiales</taxon>
        <taxon>Burkholderiaceae</taxon>
        <taxon>Limnobacter</taxon>
    </lineage>
</organism>
<accession>A0AA86IYX6</accession>
<dbReference type="PANTHER" id="PTHR43433">
    <property type="entry name" value="HYDROLASE, ALPHA/BETA FOLD FAMILY PROTEIN"/>
    <property type="match status" value="1"/>
</dbReference>
<evidence type="ECO:0000313" key="3">
    <source>
        <dbReference type="Proteomes" id="UP001329151"/>
    </source>
</evidence>
<dbReference type="KEGG" id="lto:RGQ30_16350"/>
<dbReference type="GO" id="GO:0046503">
    <property type="term" value="P:glycerolipid catabolic process"/>
    <property type="evidence" value="ECO:0007669"/>
    <property type="project" value="TreeGrafter"/>
</dbReference>
<dbReference type="InterPro" id="IPR029058">
    <property type="entry name" value="AB_hydrolase_fold"/>
</dbReference>
<sequence length="307" mass="33900">MKHSNPPIEWQQGFARSTTTGLNMAWESAGPTDGETILLVAGLGCQLTMWNDDFCKPLLERGYRLMRFDNRDIGLTDQHPTNMKVNVPATFLRNKLGLRTPTNYKLDTMADDAIGLIDALGLQRPHLLGISMGGMISQIVAAKAPEKVGKLVTLMSSTNHPKLPMPTPNVLHNMFLKKPKSTQIEDVVEHVERVFTAIGSPGFPPDPIKLRERARLSYNRAYKPAGVLRQTHCVVATGSIEEYTKAIKVPTCVIHGLDDPLLKKACSERIAKLVPNSRLHLIKGLGHDLPEPLAPTFAEIIHSHFAT</sequence>
<dbReference type="EMBL" id="AP028947">
    <property type="protein sequence ID" value="BET26134.1"/>
    <property type="molecule type" value="Genomic_DNA"/>
</dbReference>
<dbReference type="Pfam" id="PF00561">
    <property type="entry name" value="Abhydrolase_1"/>
    <property type="match status" value="1"/>
</dbReference>
<dbReference type="RefSeq" id="WP_130556368.1">
    <property type="nucleotide sequence ID" value="NZ_AP028947.1"/>
</dbReference>
<dbReference type="AlphaFoldDB" id="A0AA86IYX6"/>
<reference evidence="2 3" key="1">
    <citation type="submission" date="2023-10" db="EMBL/GenBank/DDBJ databases">
        <title>Complete Genome Sequence of Limnobacter thiooxidans CS-K2T, Isolated from freshwater lake sediments in Bavaria, Germany.</title>
        <authorList>
            <person name="Naruki M."/>
            <person name="Watanabe A."/>
            <person name="Warashina T."/>
            <person name="Morita T."/>
            <person name="Arakawa K."/>
        </authorList>
    </citation>
    <scope>NUCLEOTIDE SEQUENCE [LARGE SCALE GENOMIC DNA]</scope>
    <source>
        <strain evidence="2 3">CS-K2</strain>
    </source>
</reference>
<evidence type="ECO:0000259" key="1">
    <source>
        <dbReference type="Pfam" id="PF00561"/>
    </source>
</evidence>
<dbReference type="PANTHER" id="PTHR43433:SF5">
    <property type="entry name" value="AB HYDROLASE-1 DOMAIN-CONTAINING PROTEIN"/>
    <property type="match status" value="1"/>
</dbReference>
<protein>
    <submittedName>
        <fullName evidence="2">Esterase EstB</fullName>
    </submittedName>
</protein>
<dbReference type="SUPFAM" id="SSF53474">
    <property type="entry name" value="alpha/beta-Hydrolases"/>
    <property type="match status" value="1"/>
</dbReference>
<dbReference type="Proteomes" id="UP001329151">
    <property type="component" value="Chromosome"/>
</dbReference>
<keyword evidence="3" id="KW-1185">Reference proteome</keyword>
<dbReference type="GO" id="GO:0004806">
    <property type="term" value="F:triacylglycerol lipase activity"/>
    <property type="evidence" value="ECO:0007669"/>
    <property type="project" value="TreeGrafter"/>
</dbReference>
<dbReference type="Gene3D" id="3.40.50.1820">
    <property type="entry name" value="alpha/beta hydrolase"/>
    <property type="match status" value="1"/>
</dbReference>
<feature type="domain" description="AB hydrolase-1" evidence="1">
    <location>
        <begin position="36"/>
        <end position="289"/>
    </location>
</feature>
<proteinExistence type="predicted"/>
<gene>
    <name evidence="2" type="primary">estB</name>
    <name evidence="2" type="ORF">RGQ30_16350</name>
</gene>
<dbReference type="InterPro" id="IPR050471">
    <property type="entry name" value="AB_hydrolase"/>
</dbReference>